<keyword evidence="1" id="KW-0812">Transmembrane</keyword>
<dbReference type="SUPFAM" id="SSF56801">
    <property type="entry name" value="Acetyl-CoA synthetase-like"/>
    <property type="match status" value="1"/>
</dbReference>
<feature type="transmembrane region" description="Helical" evidence="1">
    <location>
        <begin position="531"/>
        <end position="555"/>
    </location>
</feature>
<dbReference type="Gene3D" id="3.30.300.30">
    <property type="match status" value="1"/>
</dbReference>
<dbReference type="EMBL" id="AMGO01000068">
    <property type="protein sequence ID" value="EKE43226.1"/>
    <property type="molecule type" value="Genomic_DNA"/>
</dbReference>
<evidence type="ECO:0000313" key="3">
    <source>
        <dbReference type="EMBL" id="EKE43226.1"/>
    </source>
</evidence>
<evidence type="ECO:0000313" key="4">
    <source>
        <dbReference type="Proteomes" id="UP000006765"/>
    </source>
</evidence>
<name>K2GKF6_9RHOB</name>
<dbReference type="AlphaFoldDB" id="K2GKF6"/>
<feature type="transmembrane region" description="Helical" evidence="1">
    <location>
        <begin position="561"/>
        <end position="581"/>
    </location>
</feature>
<gene>
    <name evidence="3" type="ORF">OCGS_2817</name>
</gene>
<dbReference type="PANTHER" id="PTHR43767">
    <property type="entry name" value="LONG-CHAIN-FATTY-ACID--COA LIGASE"/>
    <property type="match status" value="1"/>
</dbReference>
<dbReference type="Proteomes" id="UP000006765">
    <property type="component" value="Unassembled WGS sequence"/>
</dbReference>
<evidence type="ECO:0000256" key="1">
    <source>
        <dbReference type="SAM" id="Phobius"/>
    </source>
</evidence>
<dbReference type="PATRIC" id="fig|1231392.3.peg.2835"/>
<reference evidence="3 4" key="1">
    <citation type="journal article" date="2012" name="J. Bacteriol.">
        <title>Draft Genome Sequence of Oceaniovalibus guishaninsula JLT2003T.</title>
        <authorList>
            <person name="Tang K."/>
            <person name="Liu K."/>
            <person name="Jiao N."/>
        </authorList>
    </citation>
    <scope>NUCLEOTIDE SEQUENCE [LARGE SCALE GENOMIC DNA]</scope>
    <source>
        <strain evidence="3 4">JLT2003</strain>
    </source>
</reference>
<organism evidence="3 4">
    <name type="scientific">Oceaniovalibus guishaninsula JLT2003</name>
    <dbReference type="NCBI Taxonomy" id="1231392"/>
    <lineage>
        <taxon>Bacteria</taxon>
        <taxon>Pseudomonadati</taxon>
        <taxon>Pseudomonadota</taxon>
        <taxon>Alphaproteobacteria</taxon>
        <taxon>Rhodobacterales</taxon>
        <taxon>Roseobacteraceae</taxon>
        <taxon>Oceaniovalibus</taxon>
    </lineage>
</organism>
<sequence>MTQHLWGLSRSDRIAFSGPDGLRVSYADFLADVDGFAARLGAGRGILLLKCTGHYRQYVAYMAALSAKCPVILADAAADPSGQPFPVSYVYAPDTDRLDITGAAAPDLHDDLAVLLSTSGSTGAAKSVRLSHRNILSNADAIVEYLGIAPDDRAVMALPFQYSYGMSVVNSHLRAGARIVLNPHSVSSAKFWDAFAAARCTSFAGVPHSFDLIEQARIDTGALPHLRTMTQAGGRMPPDTVRAWAERSAREGWRFVVMYGQTEAAPRMAYLPPEAAADHPAAIGRAIPGGTLAIRDEAGRPLPDGTEGELVYRGPNVMMGYARTPADLALGQGPDILRTGDLARRDAQGFFTITGRQSRFVKLYGYRIALDEIDARLKAQGIDAASIAIDEQIHVVAQADDDRRDAIAADLAAWLTLPAGAIHVHPVASLPRNANGKIDGRGLRDIAVAARGADPVAAASRPASAQDVFRTHFPNAAMGPRTTFVDLGGDSLNYLSVALDLEALYGDLPEGWETLPAARFDTLAPSRRAGVFLDILTLTRALAIVAIVAGHLGLYNYGGGGAYSLFLVAGCVFGAFTLPAVLRTDSIAPVAVLGARVGLFTLLVIVANWLLTGYGAWSAALFVSNWIDPDTPGAIWFVEVYLQSLIAIGALLLIPDLRAAFRDRAFAAATIFAAVAILICLAMESLADFNALYRRLPFLLGWIFLVGLAVHHADTALRKALVTLIAATAIVAFFGPSVPVFFVAAVLAVVWLPGIRVPRAVAMPVRSVASASLAIYLTHFQFASIVGKLGLTHPAFGTAAGIVMGVVVWRLYLMADRVAWRTLRQAKGRLGRAPSPRREA</sequence>
<feature type="transmembrane region" description="Helical" evidence="1">
    <location>
        <begin position="740"/>
        <end position="757"/>
    </location>
</feature>
<proteinExistence type="predicted"/>
<evidence type="ECO:0000259" key="2">
    <source>
        <dbReference type="Pfam" id="PF00501"/>
    </source>
</evidence>
<dbReference type="OrthoDB" id="9803968at2"/>
<protein>
    <submittedName>
        <fullName evidence="3">AMP-dependent synthetase and ligase</fullName>
    </submittedName>
</protein>
<feature type="transmembrane region" description="Helical" evidence="1">
    <location>
        <begin position="666"/>
        <end position="686"/>
    </location>
</feature>
<dbReference type="Pfam" id="PF00501">
    <property type="entry name" value="AMP-binding"/>
    <property type="match status" value="1"/>
</dbReference>
<accession>K2GKF6</accession>
<dbReference type="eggNOG" id="COG0318">
    <property type="taxonomic scope" value="Bacteria"/>
</dbReference>
<dbReference type="STRING" id="1231392.OCGS_2817"/>
<dbReference type="Gene3D" id="3.40.50.12780">
    <property type="entry name" value="N-terminal domain of ligase-like"/>
    <property type="match status" value="1"/>
</dbReference>
<keyword evidence="1" id="KW-0472">Membrane</keyword>
<feature type="transmembrane region" description="Helical" evidence="1">
    <location>
        <begin position="634"/>
        <end position="654"/>
    </location>
</feature>
<dbReference type="InterPro" id="IPR045851">
    <property type="entry name" value="AMP-bd_C_sf"/>
</dbReference>
<dbReference type="GO" id="GO:0016874">
    <property type="term" value="F:ligase activity"/>
    <property type="evidence" value="ECO:0007669"/>
    <property type="project" value="UniProtKB-KW"/>
</dbReference>
<feature type="transmembrane region" description="Helical" evidence="1">
    <location>
        <begin position="795"/>
        <end position="815"/>
    </location>
</feature>
<feature type="transmembrane region" description="Helical" evidence="1">
    <location>
        <begin position="769"/>
        <end position="789"/>
    </location>
</feature>
<dbReference type="InterPro" id="IPR050237">
    <property type="entry name" value="ATP-dep_AMP-bd_enzyme"/>
</dbReference>
<dbReference type="InterPro" id="IPR042099">
    <property type="entry name" value="ANL_N_sf"/>
</dbReference>
<dbReference type="RefSeq" id="WP_007427969.1">
    <property type="nucleotide sequence ID" value="NZ_AMGO01000068.1"/>
</dbReference>
<keyword evidence="3" id="KW-0436">Ligase</keyword>
<feature type="domain" description="AMP-dependent synthetase/ligase" evidence="2">
    <location>
        <begin position="104"/>
        <end position="321"/>
    </location>
</feature>
<feature type="transmembrane region" description="Helical" evidence="1">
    <location>
        <begin position="692"/>
        <end position="710"/>
    </location>
</feature>
<feature type="transmembrane region" description="Helical" evidence="1">
    <location>
        <begin position="593"/>
        <end position="614"/>
    </location>
</feature>
<dbReference type="InterPro" id="IPR000873">
    <property type="entry name" value="AMP-dep_synth/lig_dom"/>
</dbReference>
<keyword evidence="1" id="KW-1133">Transmembrane helix</keyword>
<dbReference type="PANTHER" id="PTHR43767:SF10">
    <property type="entry name" value="SURFACTIN SYNTHASE SUBUNIT 1"/>
    <property type="match status" value="1"/>
</dbReference>
<comment type="caution">
    <text evidence="3">The sequence shown here is derived from an EMBL/GenBank/DDBJ whole genome shotgun (WGS) entry which is preliminary data.</text>
</comment>
<keyword evidence="4" id="KW-1185">Reference proteome</keyword>